<dbReference type="Proteomes" id="UP001556196">
    <property type="component" value="Unassembled WGS sequence"/>
</dbReference>
<evidence type="ECO:0000256" key="1">
    <source>
        <dbReference type="ARBA" id="ARBA00023015"/>
    </source>
</evidence>
<dbReference type="InterPro" id="IPR014757">
    <property type="entry name" value="Tscrpt_reg_IclR_C"/>
</dbReference>
<evidence type="ECO:0000256" key="2">
    <source>
        <dbReference type="ARBA" id="ARBA00023125"/>
    </source>
</evidence>
<keyword evidence="7" id="KW-1185">Reference proteome</keyword>
<dbReference type="EMBL" id="JBFOCI010000002">
    <property type="protein sequence ID" value="MEW9805666.1"/>
    <property type="molecule type" value="Genomic_DNA"/>
</dbReference>
<name>A0ABV3QX65_9HYPH</name>
<sequence>MTSLTKMLSLLEHFSDQTMTIDVARAAEIVSASRATAYRYLKSLTDSGLLAASVDGTYVLGPRVMELEALMRQNDPLLNAARAIIRRRAEELGINIMLCSSYGSRVLCADLAWPDRSVPEIYHRGRSMPIFRGAMAKAILANLSDYQRRQLYEHNAEAIRQAGLADSWKGFAKAMSDIRSAGVVITRAEVFDGLVGVAAPVCDVEKRVLGSVVFVIGLGRFETMNADELSNILLQIAQEIERSLALKLSLAATAHHPPPRAR</sequence>
<dbReference type="PANTHER" id="PTHR30136:SF24">
    <property type="entry name" value="HTH-TYPE TRANSCRIPTIONAL REPRESSOR ALLR"/>
    <property type="match status" value="1"/>
</dbReference>
<dbReference type="Gene3D" id="3.30.450.40">
    <property type="match status" value="1"/>
</dbReference>
<reference evidence="6 7" key="1">
    <citation type="submission" date="2024-06" db="EMBL/GenBank/DDBJ databases">
        <authorList>
            <person name="Tuo L."/>
        </authorList>
    </citation>
    <scope>NUCLEOTIDE SEQUENCE [LARGE SCALE GENOMIC DNA]</scope>
    <source>
        <strain evidence="6 7">ZMM04-5</strain>
    </source>
</reference>
<accession>A0ABV3QX65</accession>
<comment type="caution">
    <text evidence="6">The sequence shown here is derived from an EMBL/GenBank/DDBJ whole genome shotgun (WGS) entry which is preliminary data.</text>
</comment>
<dbReference type="Gene3D" id="1.10.10.10">
    <property type="entry name" value="Winged helix-like DNA-binding domain superfamily/Winged helix DNA-binding domain"/>
    <property type="match status" value="1"/>
</dbReference>
<dbReference type="InterPro" id="IPR036390">
    <property type="entry name" value="WH_DNA-bd_sf"/>
</dbReference>
<organism evidence="6 7">
    <name type="scientific">Mesorhizobium marinum</name>
    <dbReference type="NCBI Taxonomy" id="3228790"/>
    <lineage>
        <taxon>Bacteria</taxon>
        <taxon>Pseudomonadati</taxon>
        <taxon>Pseudomonadota</taxon>
        <taxon>Alphaproteobacteria</taxon>
        <taxon>Hyphomicrobiales</taxon>
        <taxon>Phyllobacteriaceae</taxon>
        <taxon>Mesorhizobium</taxon>
    </lineage>
</organism>
<evidence type="ECO:0000259" key="4">
    <source>
        <dbReference type="PROSITE" id="PS51077"/>
    </source>
</evidence>
<gene>
    <name evidence="6" type="ORF">ABUE31_06710</name>
</gene>
<dbReference type="InterPro" id="IPR036388">
    <property type="entry name" value="WH-like_DNA-bd_sf"/>
</dbReference>
<dbReference type="PROSITE" id="PS51078">
    <property type="entry name" value="ICLR_ED"/>
    <property type="match status" value="1"/>
</dbReference>
<feature type="domain" description="IclR-ED" evidence="5">
    <location>
        <begin position="63"/>
        <end position="246"/>
    </location>
</feature>
<dbReference type="SUPFAM" id="SSF55781">
    <property type="entry name" value="GAF domain-like"/>
    <property type="match status" value="1"/>
</dbReference>
<dbReference type="InterPro" id="IPR029016">
    <property type="entry name" value="GAF-like_dom_sf"/>
</dbReference>
<proteinExistence type="predicted"/>
<keyword evidence="1" id="KW-0805">Transcription regulation</keyword>
<protein>
    <submittedName>
        <fullName evidence="6">IclR family transcriptional regulator</fullName>
    </submittedName>
</protein>
<keyword evidence="3" id="KW-0804">Transcription</keyword>
<dbReference type="Pfam" id="PF09339">
    <property type="entry name" value="HTH_IclR"/>
    <property type="match status" value="1"/>
</dbReference>
<dbReference type="SMART" id="SM00346">
    <property type="entry name" value="HTH_ICLR"/>
    <property type="match status" value="1"/>
</dbReference>
<dbReference type="PANTHER" id="PTHR30136">
    <property type="entry name" value="HELIX-TURN-HELIX TRANSCRIPTIONAL REGULATOR, ICLR FAMILY"/>
    <property type="match status" value="1"/>
</dbReference>
<dbReference type="RefSeq" id="WP_367722755.1">
    <property type="nucleotide sequence ID" value="NZ_JBFOCH010000002.1"/>
</dbReference>
<dbReference type="Pfam" id="PF01614">
    <property type="entry name" value="IclR_C"/>
    <property type="match status" value="1"/>
</dbReference>
<keyword evidence="2" id="KW-0238">DNA-binding</keyword>
<dbReference type="InterPro" id="IPR050707">
    <property type="entry name" value="HTH_MetabolicPath_Reg"/>
</dbReference>
<feature type="domain" description="HTH iclR-type" evidence="4">
    <location>
        <begin position="1"/>
        <end position="62"/>
    </location>
</feature>
<dbReference type="SUPFAM" id="SSF46785">
    <property type="entry name" value="Winged helix' DNA-binding domain"/>
    <property type="match status" value="1"/>
</dbReference>
<dbReference type="InterPro" id="IPR005471">
    <property type="entry name" value="Tscrpt_reg_IclR_N"/>
</dbReference>
<evidence type="ECO:0000256" key="3">
    <source>
        <dbReference type="ARBA" id="ARBA00023163"/>
    </source>
</evidence>
<evidence type="ECO:0000259" key="5">
    <source>
        <dbReference type="PROSITE" id="PS51078"/>
    </source>
</evidence>
<dbReference type="PROSITE" id="PS51077">
    <property type="entry name" value="HTH_ICLR"/>
    <property type="match status" value="1"/>
</dbReference>
<evidence type="ECO:0000313" key="6">
    <source>
        <dbReference type="EMBL" id="MEW9805666.1"/>
    </source>
</evidence>
<evidence type="ECO:0000313" key="7">
    <source>
        <dbReference type="Proteomes" id="UP001556196"/>
    </source>
</evidence>